<feature type="domain" description="RNA polymerase sigma-70 ECF-like HTH" evidence="1">
    <location>
        <begin position="9"/>
        <end position="171"/>
    </location>
</feature>
<dbReference type="InterPro" id="IPR011517">
    <property type="entry name" value="RNA_pol_sigma70_ECF-like"/>
</dbReference>
<organism evidence="2">
    <name type="scientific">Leucothrix mucor</name>
    <dbReference type="NCBI Taxonomy" id="45248"/>
    <lineage>
        <taxon>Bacteria</taxon>
        <taxon>Pseudomonadati</taxon>
        <taxon>Pseudomonadota</taxon>
        <taxon>Gammaproteobacteria</taxon>
        <taxon>Thiotrichales</taxon>
        <taxon>Thiotrichaceae</taxon>
        <taxon>Leucothrix</taxon>
    </lineage>
</organism>
<gene>
    <name evidence="2" type="ORF">ENJ51_08345</name>
</gene>
<dbReference type="SUPFAM" id="SSF88659">
    <property type="entry name" value="Sigma3 and sigma4 domains of RNA polymerase sigma factors"/>
    <property type="match status" value="1"/>
</dbReference>
<dbReference type="CDD" id="cd06171">
    <property type="entry name" value="Sigma70_r4"/>
    <property type="match status" value="1"/>
</dbReference>
<sequence length="172" mass="19965">MEFNQNNSILLQSVYPDLKRLASIYMSKERAGHTLSPTALVNEAYLKLCSNKNIESEDKQHFLAICGRCIRQVLVEHSRKKNALKRGGDLIFSTLYEESCGNDVSKETDYVALDESLRRLEKLDEIQVRVVELRFYSGRTIEEIAKLLDLSESTIKRKWMMAKAWLYKEINQ</sequence>
<dbReference type="InterPro" id="IPR036388">
    <property type="entry name" value="WH-like_DNA-bd_sf"/>
</dbReference>
<dbReference type="InterPro" id="IPR014284">
    <property type="entry name" value="RNA_pol_sigma-70_dom"/>
</dbReference>
<protein>
    <submittedName>
        <fullName evidence="2">Sigma-70 family RNA polymerase sigma factor</fullName>
    </submittedName>
</protein>
<dbReference type="EMBL" id="DRMS01000311">
    <property type="protein sequence ID" value="HFC92805.1"/>
    <property type="molecule type" value="Genomic_DNA"/>
</dbReference>
<name>A0A7V2T0A6_LEUMU</name>
<dbReference type="NCBIfam" id="TIGR02999">
    <property type="entry name" value="Sig-70_X6"/>
    <property type="match status" value="1"/>
</dbReference>
<dbReference type="InterPro" id="IPR053812">
    <property type="entry name" value="HTH_Sigma70_ECF-like"/>
</dbReference>
<accession>A0A7V2T0A6</accession>
<dbReference type="GO" id="GO:0003700">
    <property type="term" value="F:DNA-binding transcription factor activity"/>
    <property type="evidence" value="ECO:0007669"/>
    <property type="project" value="InterPro"/>
</dbReference>
<proteinExistence type="predicted"/>
<dbReference type="Pfam" id="PF07638">
    <property type="entry name" value="Sigma70_ECF"/>
    <property type="match status" value="1"/>
</dbReference>
<dbReference type="AlphaFoldDB" id="A0A7V2T0A6"/>
<dbReference type="GO" id="GO:0006352">
    <property type="term" value="P:DNA-templated transcription initiation"/>
    <property type="evidence" value="ECO:0007669"/>
    <property type="project" value="InterPro"/>
</dbReference>
<dbReference type="InterPro" id="IPR013324">
    <property type="entry name" value="RNA_pol_sigma_r3/r4-like"/>
</dbReference>
<evidence type="ECO:0000313" key="2">
    <source>
        <dbReference type="EMBL" id="HFC92805.1"/>
    </source>
</evidence>
<comment type="caution">
    <text evidence="2">The sequence shown here is derived from an EMBL/GenBank/DDBJ whole genome shotgun (WGS) entry which is preliminary data.</text>
</comment>
<evidence type="ECO:0000259" key="1">
    <source>
        <dbReference type="Pfam" id="PF07638"/>
    </source>
</evidence>
<dbReference type="Proteomes" id="UP000885750">
    <property type="component" value="Unassembled WGS sequence"/>
</dbReference>
<dbReference type="NCBIfam" id="TIGR02937">
    <property type="entry name" value="sigma70-ECF"/>
    <property type="match status" value="1"/>
</dbReference>
<dbReference type="Gene3D" id="1.10.10.10">
    <property type="entry name" value="Winged helix-like DNA-binding domain superfamily/Winged helix DNA-binding domain"/>
    <property type="match status" value="1"/>
</dbReference>
<reference evidence="2" key="1">
    <citation type="journal article" date="2020" name="mSystems">
        <title>Genome- and Community-Level Interaction Insights into Carbon Utilization and Element Cycling Functions of Hydrothermarchaeota in Hydrothermal Sediment.</title>
        <authorList>
            <person name="Zhou Z."/>
            <person name="Liu Y."/>
            <person name="Xu W."/>
            <person name="Pan J."/>
            <person name="Luo Z.H."/>
            <person name="Li M."/>
        </authorList>
    </citation>
    <scope>NUCLEOTIDE SEQUENCE [LARGE SCALE GENOMIC DNA]</scope>
    <source>
        <strain evidence="2">HyVt-493</strain>
    </source>
</reference>